<comment type="caution">
    <text evidence="1">The sequence shown here is derived from an EMBL/GenBank/DDBJ whole genome shotgun (WGS) entry which is preliminary data.</text>
</comment>
<dbReference type="Gene3D" id="1.10.3210.10">
    <property type="entry name" value="Hypothetical protein af1432"/>
    <property type="match status" value="1"/>
</dbReference>
<organism evidence="1 2">
    <name type="scientific">Aliikangiella maris</name>
    <dbReference type="NCBI Taxonomy" id="3162458"/>
    <lineage>
        <taxon>Bacteria</taxon>
        <taxon>Pseudomonadati</taxon>
        <taxon>Pseudomonadota</taxon>
        <taxon>Gammaproteobacteria</taxon>
        <taxon>Oceanospirillales</taxon>
        <taxon>Pleioneaceae</taxon>
        <taxon>Aliikangiella</taxon>
    </lineage>
</organism>
<proteinExistence type="predicted"/>
<dbReference type="Proteomes" id="UP001548189">
    <property type="component" value="Unassembled WGS sequence"/>
</dbReference>
<accession>A0ABV2BRN6</accession>
<dbReference type="EMBL" id="JBEVCJ010000004">
    <property type="protein sequence ID" value="MET1254601.1"/>
    <property type="molecule type" value="Genomic_DNA"/>
</dbReference>
<evidence type="ECO:0000313" key="2">
    <source>
        <dbReference type="Proteomes" id="UP001548189"/>
    </source>
</evidence>
<sequence length="526" mass="60329">MSNNAVLIKQRLTEYQKAPLYPLELPAIKNKLADPNSSTDSFKDIYYKDPLFCAALITAGWEATQNRSNHPYAADHALSTIGIGGAQQRFLPLKPQGEIKLSQEVQFLLSCSLLAAELAEQIGELTNASNQRYWTALFYSLPDIILWYLKPESMWRIYYRRLNRPSKLNLFEESKLGFNLHDWRKTIAEELHLSEQCQLIFSKELPTNPKELYAYAHQGISESTPSLKQWHRQEAWLIVMCNQLARAVMSCWHPHGTQHIIELIKHLSHLENRKLKQSIHQGIRNVSENLIQSPLPNPGFGYLLKPSKPPFPDWLVNPQIDKSRVSPARSTRQKTHLSGTAPTHSQSTNFNLVQLKNKVEQLISQMLNQANSFASSTALVQAGLTCLINDLPFDRASFLIVNYKNLNAQTKIALSREKQLKIKPDFNFKTTPALANFIEKQAFMCFKHEKHQKIWRQLPEAITRQKIEQFGFCSLKPGSKVRALIYFDGNNRLCFQPEILKLVKKLFLAINKGLSIRNDTRQNKTT</sequence>
<keyword evidence="2" id="KW-1185">Reference proteome</keyword>
<dbReference type="SUPFAM" id="SSF109604">
    <property type="entry name" value="HD-domain/PDEase-like"/>
    <property type="match status" value="1"/>
</dbReference>
<name>A0ABV2BRN6_9GAMM</name>
<protein>
    <submittedName>
        <fullName evidence="1">Uncharacterized protein</fullName>
    </submittedName>
</protein>
<gene>
    <name evidence="1" type="ORF">ABVT43_05625</name>
</gene>
<evidence type="ECO:0000313" key="1">
    <source>
        <dbReference type="EMBL" id="MET1254601.1"/>
    </source>
</evidence>
<reference evidence="1 2" key="1">
    <citation type="submission" date="2024-06" db="EMBL/GenBank/DDBJ databases">
        <authorList>
            <person name="Li F."/>
        </authorList>
    </citation>
    <scope>NUCLEOTIDE SEQUENCE [LARGE SCALE GENOMIC DNA]</scope>
    <source>
        <strain evidence="1 2">GXAS 311</strain>
    </source>
</reference>